<dbReference type="AlphaFoldDB" id="A0A644ZDM9"/>
<feature type="transmembrane region" description="Helical" evidence="8">
    <location>
        <begin position="115"/>
        <end position="137"/>
    </location>
</feature>
<feature type="transmembrane region" description="Helical" evidence="8">
    <location>
        <begin position="41"/>
        <end position="64"/>
    </location>
</feature>
<keyword evidence="4" id="KW-1003">Cell membrane</keyword>
<sequence length="331" mass="36768">MNSPSLPSWSFWLMGLGLAGFVLLFLQMIRRNKGIRRSFYAWPYTLWMIISTIVPLILIGYYALTDKSGQFTLENFANFWDSNRGMKNELIAQGFDPQALGMGARGMVNVDTLVYSLWMAFLCTGISFLVGYPAALIMADREFKLGATIVVLFIIPMWMNFLLRTIAWMSLLEDNGLINTVLQSLGFGKAKLMYNSQAVLLGMVYNYLPYMILPLYTIMVKIDDSLIEAAQDLGAGRVHTLTKVLLPLSVPGITTGITMVFVPSISTFIISRMLGGGSNLLIGDLIELQFLGNSYNYNLGSAMSLVLMVVVLLCMSFTNQLDNENKEGGVV</sequence>
<dbReference type="PANTHER" id="PTHR42929">
    <property type="entry name" value="INNER MEMBRANE ABC TRANSPORTER PERMEASE PROTEIN YDCU-RELATED-RELATED"/>
    <property type="match status" value="1"/>
</dbReference>
<reference evidence="10" key="1">
    <citation type="submission" date="2019-08" db="EMBL/GenBank/DDBJ databases">
        <authorList>
            <person name="Kucharzyk K."/>
            <person name="Murdoch R.W."/>
            <person name="Higgins S."/>
            <person name="Loffler F."/>
        </authorList>
    </citation>
    <scope>NUCLEOTIDE SEQUENCE</scope>
</reference>
<evidence type="ECO:0000256" key="2">
    <source>
        <dbReference type="ARBA" id="ARBA00007069"/>
    </source>
</evidence>
<dbReference type="EMBL" id="VSSQ01008411">
    <property type="protein sequence ID" value="MPM38797.1"/>
    <property type="molecule type" value="Genomic_DNA"/>
</dbReference>
<dbReference type="PANTHER" id="PTHR42929:SF1">
    <property type="entry name" value="INNER MEMBRANE ABC TRANSPORTER PERMEASE PROTEIN YDCU-RELATED"/>
    <property type="match status" value="1"/>
</dbReference>
<evidence type="ECO:0000256" key="5">
    <source>
        <dbReference type="ARBA" id="ARBA00022692"/>
    </source>
</evidence>
<feature type="transmembrane region" description="Helical" evidence="8">
    <location>
        <begin position="192"/>
        <end position="213"/>
    </location>
</feature>
<organism evidence="10">
    <name type="scientific">bioreactor metagenome</name>
    <dbReference type="NCBI Taxonomy" id="1076179"/>
    <lineage>
        <taxon>unclassified sequences</taxon>
        <taxon>metagenomes</taxon>
        <taxon>ecological metagenomes</taxon>
    </lineage>
</organism>
<dbReference type="GO" id="GO:0005886">
    <property type="term" value="C:plasma membrane"/>
    <property type="evidence" value="ECO:0007669"/>
    <property type="project" value="UniProtKB-SubCell"/>
</dbReference>
<gene>
    <name evidence="10" type="primary">potB_13</name>
    <name evidence="10" type="ORF">SDC9_85427</name>
</gene>
<keyword evidence="6 8" id="KW-1133">Transmembrane helix</keyword>
<evidence type="ECO:0000313" key="10">
    <source>
        <dbReference type="EMBL" id="MPM38797.1"/>
    </source>
</evidence>
<dbReference type="CDD" id="cd06261">
    <property type="entry name" value="TM_PBP2"/>
    <property type="match status" value="1"/>
</dbReference>
<dbReference type="GO" id="GO:0055085">
    <property type="term" value="P:transmembrane transport"/>
    <property type="evidence" value="ECO:0007669"/>
    <property type="project" value="InterPro"/>
</dbReference>
<keyword evidence="7 8" id="KW-0472">Membrane</keyword>
<keyword evidence="3" id="KW-0813">Transport</keyword>
<feature type="transmembrane region" description="Helical" evidence="8">
    <location>
        <begin position="149"/>
        <end position="172"/>
    </location>
</feature>
<feature type="transmembrane region" description="Helical" evidence="8">
    <location>
        <begin position="253"/>
        <end position="275"/>
    </location>
</feature>
<evidence type="ECO:0000256" key="8">
    <source>
        <dbReference type="SAM" id="Phobius"/>
    </source>
</evidence>
<evidence type="ECO:0000259" key="9">
    <source>
        <dbReference type="PROSITE" id="PS50928"/>
    </source>
</evidence>
<dbReference type="SUPFAM" id="SSF161098">
    <property type="entry name" value="MetI-like"/>
    <property type="match status" value="1"/>
</dbReference>
<feature type="transmembrane region" description="Helical" evidence="8">
    <location>
        <begin position="295"/>
        <end position="317"/>
    </location>
</feature>
<comment type="caution">
    <text evidence="10">The sequence shown here is derived from an EMBL/GenBank/DDBJ whole genome shotgun (WGS) entry which is preliminary data.</text>
</comment>
<comment type="similarity">
    <text evidence="2">Belongs to the binding-protein-dependent transport system permease family. CysTW subfamily.</text>
</comment>
<name>A0A644ZDM9_9ZZZZ</name>
<proteinExistence type="inferred from homology"/>
<keyword evidence="5 8" id="KW-0812">Transmembrane</keyword>
<dbReference type="Gene3D" id="1.10.3720.10">
    <property type="entry name" value="MetI-like"/>
    <property type="match status" value="1"/>
</dbReference>
<evidence type="ECO:0000256" key="4">
    <source>
        <dbReference type="ARBA" id="ARBA00022475"/>
    </source>
</evidence>
<dbReference type="Pfam" id="PF00528">
    <property type="entry name" value="BPD_transp_1"/>
    <property type="match status" value="1"/>
</dbReference>
<dbReference type="InterPro" id="IPR000515">
    <property type="entry name" value="MetI-like"/>
</dbReference>
<evidence type="ECO:0000256" key="6">
    <source>
        <dbReference type="ARBA" id="ARBA00022989"/>
    </source>
</evidence>
<protein>
    <submittedName>
        <fullName evidence="10">Spermidine/putrescine transport system permease protein PotB</fullName>
    </submittedName>
</protein>
<evidence type="ECO:0000256" key="7">
    <source>
        <dbReference type="ARBA" id="ARBA00023136"/>
    </source>
</evidence>
<comment type="subcellular location">
    <subcellularLocation>
        <location evidence="1">Cell membrane</location>
        <topology evidence="1">Multi-pass membrane protein</topology>
    </subcellularLocation>
</comment>
<evidence type="ECO:0000256" key="1">
    <source>
        <dbReference type="ARBA" id="ARBA00004651"/>
    </source>
</evidence>
<dbReference type="PROSITE" id="PS50928">
    <property type="entry name" value="ABC_TM1"/>
    <property type="match status" value="1"/>
</dbReference>
<feature type="transmembrane region" description="Helical" evidence="8">
    <location>
        <begin position="6"/>
        <end position="29"/>
    </location>
</feature>
<accession>A0A644ZDM9</accession>
<feature type="domain" description="ABC transmembrane type-1" evidence="9">
    <location>
        <begin position="113"/>
        <end position="318"/>
    </location>
</feature>
<evidence type="ECO:0000256" key="3">
    <source>
        <dbReference type="ARBA" id="ARBA00022448"/>
    </source>
</evidence>
<dbReference type="InterPro" id="IPR035906">
    <property type="entry name" value="MetI-like_sf"/>
</dbReference>